<evidence type="ECO:0000313" key="3">
    <source>
        <dbReference type="Proteomes" id="UP001328107"/>
    </source>
</evidence>
<dbReference type="AlphaFoldDB" id="A0AAN5C621"/>
<name>A0AAN5C621_9BILA</name>
<organism evidence="2 3">
    <name type="scientific">Pristionchus mayeri</name>
    <dbReference type="NCBI Taxonomy" id="1317129"/>
    <lineage>
        <taxon>Eukaryota</taxon>
        <taxon>Metazoa</taxon>
        <taxon>Ecdysozoa</taxon>
        <taxon>Nematoda</taxon>
        <taxon>Chromadorea</taxon>
        <taxon>Rhabditida</taxon>
        <taxon>Rhabditina</taxon>
        <taxon>Diplogasteromorpha</taxon>
        <taxon>Diplogasteroidea</taxon>
        <taxon>Neodiplogasteridae</taxon>
        <taxon>Pristionchus</taxon>
    </lineage>
</organism>
<evidence type="ECO:0000259" key="1">
    <source>
        <dbReference type="PROSITE" id="PS50829"/>
    </source>
</evidence>
<feature type="domain" description="GYF" evidence="1">
    <location>
        <begin position="2"/>
        <end position="54"/>
    </location>
</feature>
<keyword evidence="3" id="KW-1185">Reference proteome</keyword>
<reference evidence="3" key="1">
    <citation type="submission" date="2022-10" db="EMBL/GenBank/DDBJ databases">
        <title>Genome assembly of Pristionchus species.</title>
        <authorList>
            <person name="Yoshida K."/>
            <person name="Sommer R.J."/>
        </authorList>
    </citation>
    <scope>NUCLEOTIDE SEQUENCE [LARGE SCALE GENOMIC DNA]</scope>
    <source>
        <strain evidence="3">RS5460</strain>
    </source>
</reference>
<dbReference type="PROSITE" id="PS50829">
    <property type="entry name" value="GYF"/>
    <property type="match status" value="1"/>
</dbReference>
<dbReference type="SUPFAM" id="SSF55277">
    <property type="entry name" value="GYF domain"/>
    <property type="match status" value="1"/>
</dbReference>
<evidence type="ECO:0000313" key="2">
    <source>
        <dbReference type="EMBL" id="GMR30259.1"/>
    </source>
</evidence>
<dbReference type="EMBL" id="BTRK01000001">
    <property type="protein sequence ID" value="GMR30259.1"/>
    <property type="molecule type" value="Genomic_DNA"/>
</dbReference>
<protein>
    <recommendedName>
        <fullName evidence="1">GYF domain-containing protein</fullName>
    </recommendedName>
</protein>
<feature type="non-terminal residue" evidence="2">
    <location>
        <position position="1"/>
    </location>
</feature>
<feature type="non-terminal residue" evidence="2">
    <location>
        <position position="80"/>
    </location>
</feature>
<dbReference type="Proteomes" id="UP001328107">
    <property type="component" value="Unassembled WGS sequence"/>
</dbReference>
<comment type="caution">
    <text evidence="2">The sequence shown here is derived from an EMBL/GenBank/DDBJ whole genome shotgun (WGS) entry which is preliminary data.</text>
</comment>
<accession>A0AAN5C621</accession>
<proteinExistence type="predicted"/>
<dbReference type="InterPro" id="IPR003169">
    <property type="entry name" value="GYF"/>
</dbReference>
<dbReference type="InterPro" id="IPR035445">
    <property type="entry name" value="GYF-like_dom_sf"/>
</dbReference>
<gene>
    <name evidence="2" type="ORF">PMAYCL1PPCAC_00454</name>
</gene>
<sequence length="80" mass="9042">SSTLLYFKHISEIKGPFNERRIQEWYRLGLFENACLFYFVKPGTASDDSTSSFALEELRTRNGIGAPFHLPSDAAPAEKT</sequence>